<reference evidence="1 2" key="1">
    <citation type="submission" date="2023-07" db="EMBL/GenBank/DDBJ databases">
        <title>Sorghum-associated microbial communities from plants grown in Nebraska, USA.</title>
        <authorList>
            <person name="Schachtman D."/>
        </authorList>
    </citation>
    <scope>NUCLEOTIDE SEQUENCE [LARGE SCALE GENOMIC DNA]</scope>
    <source>
        <strain evidence="1 2">BE240</strain>
    </source>
</reference>
<protein>
    <recommendedName>
        <fullName evidence="3">N-acetyltransferase domain-containing protein</fullName>
    </recommendedName>
</protein>
<dbReference type="Proteomes" id="UP001265550">
    <property type="component" value="Unassembled WGS sequence"/>
</dbReference>
<evidence type="ECO:0008006" key="3">
    <source>
        <dbReference type="Google" id="ProtNLM"/>
    </source>
</evidence>
<keyword evidence="2" id="KW-1185">Reference proteome</keyword>
<comment type="caution">
    <text evidence="1">The sequence shown here is derived from an EMBL/GenBank/DDBJ whole genome shotgun (WGS) entry which is preliminary data.</text>
</comment>
<organism evidence="1 2">
    <name type="scientific">Hydrogenophaga laconesensis</name>
    <dbReference type="NCBI Taxonomy" id="1805971"/>
    <lineage>
        <taxon>Bacteria</taxon>
        <taxon>Pseudomonadati</taxon>
        <taxon>Pseudomonadota</taxon>
        <taxon>Betaproteobacteria</taxon>
        <taxon>Burkholderiales</taxon>
        <taxon>Comamonadaceae</taxon>
        <taxon>Hydrogenophaga</taxon>
    </lineage>
</organism>
<accession>A0ABU1VFS3</accession>
<evidence type="ECO:0000313" key="1">
    <source>
        <dbReference type="EMBL" id="MDR7096325.1"/>
    </source>
</evidence>
<name>A0ABU1VFS3_9BURK</name>
<dbReference type="RefSeq" id="WP_310309166.1">
    <property type="nucleotide sequence ID" value="NZ_JAVDWE010000013.1"/>
</dbReference>
<evidence type="ECO:0000313" key="2">
    <source>
        <dbReference type="Proteomes" id="UP001265550"/>
    </source>
</evidence>
<sequence length="237" mass="26346">MTSLVLGGGIPTGWVPAHPNPLLRFSRGLRLPWTRPAELRIDVDLPIAAVDADLRRLQRRLRTPGDALHRCGTLRSPWPGLVLRHREADGEHYVYVQDTAQDCLAGYTVFNRLIELDRRADRMLRGPHSRYAPAYQRRGLARGVYEWALGAGLCFISGPRQSPGAHALWQSLSRRHPMGFVSLIDKTLHWLGTDIDVATLEDFHTRMVLLGAGWDWPRFHAEADCAGAGGASVHAGA</sequence>
<gene>
    <name evidence="1" type="ORF">J2X09_004082</name>
</gene>
<dbReference type="EMBL" id="JAVDWE010000013">
    <property type="protein sequence ID" value="MDR7096325.1"/>
    <property type="molecule type" value="Genomic_DNA"/>
</dbReference>
<proteinExistence type="predicted"/>